<gene>
    <name evidence="4" type="ORF">IQ229_05915</name>
</gene>
<dbReference type="Proteomes" id="UP000647836">
    <property type="component" value="Unassembled WGS sequence"/>
</dbReference>
<feature type="non-terminal residue" evidence="4">
    <location>
        <position position="1"/>
    </location>
</feature>
<dbReference type="Gene3D" id="3.40.50.720">
    <property type="entry name" value="NAD(P)-binding Rossmann-like Domain"/>
    <property type="match status" value="1"/>
</dbReference>
<dbReference type="CDD" id="cd08953">
    <property type="entry name" value="KR_2_SDR_x"/>
    <property type="match status" value="1"/>
</dbReference>
<dbReference type="InterPro" id="IPR009081">
    <property type="entry name" value="PP-bd_ACP"/>
</dbReference>
<evidence type="ECO:0000256" key="2">
    <source>
        <dbReference type="ARBA" id="ARBA00022553"/>
    </source>
</evidence>
<evidence type="ECO:0000256" key="1">
    <source>
        <dbReference type="ARBA" id="ARBA00022450"/>
    </source>
</evidence>
<feature type="domain" description="Carrier" evidence="3">
    <location>
        <begin position="410"/>
        <end position="485"/>
    </location>
</feature>
<dbReference type="SMART" id="SM00823">
    <property type="entry name" value="PKS_PP"/>
    <property type="match status" value="1"/>
</dbReference>
<proteinExistence type="predicted"/>
<dbReference type="SMART" id="SM00822">
    <property type="entry name" value="PKS_KR"/>
    <property type="match status" value="1"/>
</dbReference>
<comment type="caution">
    <text evidence="4">The sequence shown here is derived from an EMBL/GenBank/DDBJ whole genome shotgun (WGS) entry which is preliminary data.</text>
</comment>
<dbReference type="InterPro" id="IPR006162">
    <property type="entry name" value="Ppantetheine_attach_site"/>
</dbReference>
<reference evidence="4 5" key="1">
    <citation type="submission" date="2020-10" db="EMBL/GenBank/DDBJ databases">
        <authorList>
            <person name="Castelo-Branco R."/>
            <person name="Eusebio N."/>
            <person name="Adriana R."/>
            <person name="Vieira A."/>
            <person name="Brugerolle De Fraissinette N."/>
            <person name="Rezende De Castro R."/>
            <person name="Schneider M.P."/>
            <person name="Vasconcelos V."/>
            <person name="Leao P.N."/>
        </authorList>
    </citation>
    <scope>NUCLEOTIDE SEQUENCE [LARGE SCALE GENOMIC DNA]</scope>
    <source>
        <strain evidence="4 5">LEGE 07299</strain>
    </source>
</reference>
<dbReference type="Pfam" id="PF08659">
    <property type="entry name" value="KR"/>
    <property type="match status" value="1"/>
</dbReference>
<dbReference type="RefSeq" id="WP_194042102.1">
    <property type="nucleotide sequence ID" value="NZ_JADEXF010000132.1"/>
</dbReference>
<evidence type="ECO:0000259" key="3">
    <source>
        <dbReference type="PROSITE" id="PS50075"/>
    </source>
</evidence>
<dbReference type="InterPro" id="IPR013968">
    <property type="entry name" value="PKS_KR"/>
</dbReference>
<dbReference type="PROSITE" id="PS50075">
    <property type="entry name" value="CARRIER"/>
    <property type="match status" value="1"/>
</dbReference>
<dbReference type="PANTHER" id="PTHR43775:SF37">
    <property type="entry name" value="SI:DKEY-61P9.11"/>
    <property type="match status" value="1"/>
</dbReference>
<protein>
    <submittedName>
        <fullName evidence="4">SDR family NAD(P)-dependent oxidoreductase</fullName>
    </submittedName>
</protein>
<dbReference type="InterPro" id="IPR050091">
    <property type="entry name" value="PKS_NRPS_Biosynth_Enz"/>
</dbReference>
<evidence type="ECO:0000313" key="4">
    <source>
        <dbReference type="EMBL" id="MBE9104485.1"/>
    </source>
</evidence>
<organism evidence="4 5">
    <name type="scientific">Nostoc cf. edaphicum LEGE 07299</name>
    <dbReference type="NCBI Taxonomy" id="2777974"/>
    <lineage>
        <taxon>Bacteria</taxon>
        <taxon>Bacillati</taxon>
        <taxon>Cyanobacteriota</taxon>
        <taxon>Cyanophyceae</taxon>
        <taxon>Nostocales</taxon>
        <taxon>Nostocaceae</taxon>
        <taxon>Nostoc</taxon>
    </lineage>
</organism>
<dbReference type="PROSITE" id="PS00012">
    <property type="entry name" value="PHOSPHOPANTETHEINE"/>
    <property type="match status" value="1"/>
</dbReference>
<dbReference type="InterPro" id="IPR036291">
    <property type="entry name" value="NAD(P)-bd_dom_sf"/>
</dbReference>
<dbReference type="Gene3D" id="1.10.1200.10">
    <property type="entry name" value="ACP-like"/>
    <property type="match status" value="1"/>
</dbReference>
<dbReference type="InterPro" id="IPR057326">
    <property type="entry name" value="KR_dom"/>
</dbReference>
<name>A0ABR9TVP5_9NOSO</name>
<dbReference type="SUPFAM" id="SSF47336">
    <property type="entry name" value="ACP-like"/>
    <property type="match status" value="1"/>
</dbReference>
<accession>A0ABR9TVP5</accession>
<keyword evidence="5" id="KW-1185">Reference proteome</keyword>
<keyword evidence="1" id="KW-0596">Phosphopantetheine</keyword>
<keyword evidence="2" id="KW-0597">Phosphoprotein</keyword>
<dbReference type="EMBL" id="JADEXF010000132">
    <property type="protein sequence ID" value="MBE9104485.1"/>
    <property type="molecule type" value="Genomic_DNA"/>
</dbReference>
<dbReference type="InterPro" id="IPR020806">
    <property type="entry name" value="PKS_PP-bd"/>
</dbReference>
<dbReference type="SUPFAM" id="SSF51735">
    <property type="entry name" value="NAD(P)-binding Rossmann-fold domains"/>
    <property type="match status" value="2"/>
</dbReference>
<dbReference type="InterPro" id="IPR036736">
    <property type="entry name" value="ACP-like_sf"/>
</dbReference>
<dbReference type="Pfam" id="PF00550">
    <property type="entry name" value="PP-binding"/>
    <property type="match status" value="1"/>
</dbReference>
<evidence type="ECO:0000313" key="5">
    <source>
        <dbReference type="Proteomes" id="UP000647836"/>
    </source>
</evidence>
<dbReference type="PANTHER" id="PTHR43775">
    <property type="entry name" value="FATTY ACID SYNTHASE"/>
    <property type="match status" value="1"/>
</dbReference>
<sequence length="520" mass="58240">LLYLAQALGRQETTDDFNITVISNNLHSVTGTEVLSPEKATLLGTVKVISQEYSNIHCCSIDVILPSNGSWQEEKLLEKILAELTVDDSQKLIAYRGLNRWVQSFEPVRFDKAKIEKPRLREKGVYLITGGLGGIGLVLAEYLARTVQAKLLLVGRSALPQKDEWEKWLTTHDKTDSTSCKIRKVQELEQLGAEVLLMSADVSNIEQMRSAVAQAQQQFGQLNGVIHAAGVLEGKSFGVIENINKTDCEQQFQPKVYGLIVLDKVLQNKELDFCLLLSSLSSVLGGLGFVAYSAANIFMDAFVHKHNQSHPVLWSSISWDSWQLEKENIQGISVGTSVTEFALNAKEGIEAFQSVLNCSELNHIVISTGEIQTRIDQWIHLKSLQHTAARQRKNSLSFHPRPDLQNRYVPVTNELEQGIANIWQEILGIKDVGLHDNFFELGGDSLLIIQVRNKLIKILNKNISIADLFEYSTISALAEYLGGRTVEEATFQQADERASRKETAMQEKRKLVKQRRMIDG</sequence>